<dbReference type="KEGG" id="bbev:BBEV_0924"/>
<proteinExistence type="inferred from homology"/>
<dbReference type="FunFam" id="3.50.40.10:FF:000001">
    <property type="entry name" value="Phenylalanine--tRNA ligase beta subunit"/>
    <property type="match status" value="1"/>
</dbReference>
<dbReference type="Pfam" id="PF03483">
    <property type="entry name" value="B3_4"/>
    <property type="match status" value="1"/>
</dbReference>
<dbReference type="Gene3D" id="2.40.50.140">
    <property type="entry name" value="Nucleic acid-binding proteins"/>
    <property type="match status" value="1"/>
</dbReference>
<sequence>MLVSYKWLQRYVDLSDVSPEEVAEQMTRSGIEVDSIERKDEEITKLQVGKVLACEKHPDADKLSVCQVNVGEENPVQIVCGAANVGADQYVLVSRVGGRLPGGMKIKRAKLRGVESEGMICSLQELGFDGKVIPKKYAEGIYNFPTAYTPGEDAVPLLGLDDVILELDLTPNRADALSMLGVAYEVAAIFDREVLIPETPIQATEASTEDMIDVTVDDTEDNPYYGATVIDSVTIEESPVWLQSALMMTGVRPLNNIVDITNYVLFEYGQPLHAFDLDQFGSTEVRVRRATEGETMKTLDDQERSLTAEYLVITNGQQPVALAGVMGGANSEVSHETGKILLEAALFNPVRIRQASRELGIRSDSSIRFEKGVDPNRVEAAAARAAGLIQDLAGGRVLLPEARIDAMNRDEQIIPISLAKINEVLGTSLQSEDVLDVFRRLQFHVNETEETFEVHVPTRRQDIHIQADLIEEVARIHGYDLIPTTLPNTATTPGKLTPEQQAKRKARRFLESAGLSEAVSYSLTTAKKEASLGFGSEASRVHVALPMSEERSALRTTLIPHLMDALSHNKNRNNYDVHLFELGSVFHTQEQVVTKQPDEMSFLSGAFMGSWFEHAWQGEQRPVDFFAVKGVIEGLFQELQIPAPELVTSEKDGFHPGRTAAVVVNGQALGFIAQLHPAVSKEWSMPEVYVFELNFDQLLSLSGGTMKYEPIPRFPSVERDIALVVSDEVQAGELERVIRQSGGPLLKQVSVFDLYAGEHLEPGKKSIAFSLKYLDPEKTLTDEDVQAVHEQVLAAVKEAYDAHLRQ</sequence>
<evidence type="ECO:0000256" key="3">
    <source>
        <dbReference type="ARBA" id="ARBA00011209"/>
    </source>
</evidence>
<dbReference type="Pfam" id="PF01588">
    <property type="entry name" value="tRNA_bind"/>
    <property type="match status" value="1"/>
</dbReference>
<evidence type="ECO:0000259" key="18">
    <source>
        <dbReference type="PROSITE" id="PS51447"/>
    </source>
</evidence>
<dbReference type="Gene3D" id="3.30.56.10">
    <property type="match status" value="2"/>
</dbReference>
<comment type="subunit">
    <text evidence="3 15">Tetramer of two alpha and two beta subunits.</text>
</comment>
<dbReference type="NCBIfam" id="NF045760">
    <property type="entry name" value="YtpR"/>
    <property type="match status" value="1"/>
</dbReference>
<dbReference type="Pfam" id="PF03484">
    <property type="entry name" value="B5"/>
    <property type="match status" value="1"/>
</dbReference>
<dbReference type="GO" id="GO:0000287">
    <property type="term" value="F:magnesium ion binding"/>
    <property type="evidence" value="ECO:0007669"/>
    <property type="project" value="UniProtKB-UniRule"/>
</dbReference>
<dbReference type="PANTHER" id="PTHR10947:SF0">
    <property type="entry name" value="PHENYLALANINE--TRNA LIGASE BETA SUBUNIT"/>
    <property type="match status" value="1"/>
</dbReference>
<keyword evidence="6 15" id="KW-0436">Ligase</keyword>
<feature type="domain" description="TRNA-binding" evidence="17">
    <location>
        <begin position="40"/>
        <end position="155"/>
    </location>
</feature>
<dbReference type="Pfam" id="PF03147">
    <property type="entry name" value="FDX-ACB"/>
    <property type="match status" value="1"/>
</dbReference>
<dbReference type="InterPro" id="IPR045060">
    <property type="entry name" value="Phe-tRNA-ligase_IIc_bsu"/>
</dbReference>
<comment type="similarity">
    <text evidence="2 15">Belongs to the phenylalanyl-tRNA synthetase beta subunit family. Type 1 subfamily.</text>
</comment>
<dbReference type="Gene3D" id="3.30.70.380">
    <property type="entry name" value="Ferrodoxin-fold anticodon-binding domain"/>
    <property type="match status" value="1"/>
</dbReference>
<feature type="binding site" evidence="15">
    <location>
        <position position="462"/>
    </location>
    <ligand>
        <name>Mg(2+)</name>
        <dbReference type="ChEBI" id="CHEBI:18420"/>
        <note>shared with alpha subunit</note>
    </ligand>
</feature>
<dbReference type="InterPro" id="IPR005147">
    <property type="entry name" value="tRNA_synthase_B5-dom"/>
</dbReference>
<feature type="domain" description="B5" evidence="19">
    <location>
        <begin position="409"/>
        <end position="484"/>
    </location>
</feature>
<comment type="subcellular location">
    <subcellularLocation>
        <location evidence="1 15">Cytoplasm</location>
    </subcellularLocation>
</comment>
<dbReference type="CDD" id="cd02796">
    <property type="entry name" value="tRNA_bind_bactPheRS"/>
    <property type="match status" value="1"/>
</dbReference>
<dbReference type="SMART" id="SM00896">
    <property type="entry name" value="FDX-ACB"/>
    <property type="match status" value="1"/>
</dbReference>
<dbReference type="GO" id="GO:0140096">
    <property type="term" value="F:catalytic activity, acting on a protein"/>
    <property type="evidence" value="ECO:0007669"/>
    <property type="project" value="UniProtKB-ARBA"/>
</dbReference>
<dbReference type="InterPro" id="IPR005146">
    <property type="entry name" value="B3/B4_tRNA-bd"/>
</dbReference>
<dbReference type="InterPro" id="IPR012340">
    <property type="entry name" value="NA-bd_OB-fold"/>
</dbReference>
<dbReference type="HAMAP" id="MF_00283">
    <property type="entry name" value="Phe_tRNA_synth_beta1"/>
    <property type="match status" value="1"/>
</dbReference>
<dbReference type="PATRIC" id="fig|632773.3.peg.981"/>
<dbReference type="CDD" id="cd00769">
    <property type="entry name" value="PheRS_beta_core"/>
    <property type="match status" value="1"/>
</dbReference>
<reference evidence="20 21" key="1">
    <citation type="submission" date="2015-08" db="EMBL/GenBank/DDBJ databases">
        <title>The complete genome sequence of Bacillus beveridgei MLTeJB.</title>
        <authorList>
            <person name="Hanson T.E."/>
            <person name="Mesa C."/>
            <person name="Basesman S.M."/>
            <person name="Oremland R.S."/>
        </authorList>
    </citation>
    <scope>NUCLEOTIDE SEQUENCE [LARGE SCALE GENOMIC DNA]</scope>
    <source>
        <strain evidence="20 21">MLTeJB</strain>
    </source>
</reference>
<dbReference type="InterPro" id="IPR002547">
    <property type="entry name" value="tRNA-bd_dom"/>
</dbReference>
<feature type="binding site" evidence="15">
    <location>
        <position position="472"/>
    </location>
    <ligand>
        <name>Mg(2+)</name>
        <dbReference type="ChEBI" id="CHEBI:18420"/>
        <note>shared with alpha subunit</note>
    </ligand>
</feature>
<keyword evidence="4 15" id="KW-0963">Cytoplasm</keyword>
<dbReference type="PANTHER" id="PTHR10947">
    <property type="entry name" value="PHENYLALANYL-TRNA SYNTHETASE BETA CHAIN AND LEUCINE-RICH REPEAT-CONTAINING PROTEIN 47"/>
    <property type="match status" value="1"/>
</dbReference>
<dbReference type="InterPro" id="IPR033714">
    <property type="entry name" value="tRNA_bind_bactPheRS"/>
</dbReference>
<evidence type="ECO:0000313" key="20">
    <source>
        <dbReference type="EMBL" id="AOM82294.1"/>
    </source>
</evidence>
<keyword evidence="10 15" id="KW-0460">Magnesium</keyword>
<feature type="binding site" evidence="15">
    <location>
        <position position="471"/>
    </location>
    <ligand>
        <name>Mg(2+)</name>
        <dbReference type="ChEBI" id="CHEBI:18420"/>
        <note>shared with alpha subunit</note>
    </ligand>
</feature>
<evidence type="ECO:0000256" key="9">
    <source>
        <dbReference type="ARBA" id="ARBA00022840"/>
    </source>
</evidence>
<name>A0A1D7QTF0_9BACI</name>
<dbReference type="SMART" id="SM00874">
    <property type="entry name" value="B5"/>
    <property type="match status" value="1"/>
</dbReference>
<dbReference type="PROSITE" id="PS51483">
    <property type="entry name" value="B5"/>
    <property type="match status" value="1"/>
</dbReference>
<evidence type="ECO:0000256" key="6">
    <source>
        <dbReference type="ARBA" id="ARBA00022598"/>
    </source>
</evidence>
<dbReference type="SUPFAM" id="SSF46955">
    <property type="entry name" value="Putative DNA-binding domain"/>
    <property type="match status" value="1"/>
</dbReference>
<evidence type="ECO:0000256" key="16">
    <source>
        <dbReference type="PROSITE-ProRule" id="PRU00209"/>
    </source>
</evidence>
<dbReference type="InterPro" id="IPR004532">
    <property type="entry name" value="Phe-tRNA-ligase_IIc_bsu_bact"/>
</dbReference>
<dbReference type="PROSITE" id="PS51447">
    <property type="entry name" value="FDX_ACB"/>
    <property type="match status" value="1"/>
</dbReference>
<comment type="cofactor">
    <cofactor evidence="15">
        <name>Mg(2+)</name>
        <dbReference type="ChEBI" id="CHEBI:18420"/>
    </cofactor>
    <text evidence="15">Binds 2 magnesium ions per tetramer.</text>
</comment>
<dbReference type="GO" id="GO:0005524">
    <property type="term" value="F:ATP binding"/>
    <property type="evidence" value="ECO:0007669"/>
    <property type="project" value="UniProtKB-UniRule"/>
</dbReference>
<dbReference type="STRING" id="632773.BBEV_0924"/>
<evidence type="ECO:0000256" key="15">
    <source>
        <dbReference type="HAMAP-Rule" id="MF_00283"/>
    </source>
</evidence>
<dbReference type="InterPro" id="IPR020825">
    <property type="entry name" value="Phe-tRNA_synthase-like_B3/B4"/>
</dbReference>
<feature type="domain" description="FDX-ACB" evidence="18">
    <location>
        <begin position="712"/>
        <end position="805"/>
    </location>
</feature>
<evidence type="ECO:0000256" key="5">
    <source>
        <dbReference type="ARBA" id="ARBA00022555"/>
    </source>
</evidence>
<evidence type="ECO:0000256" key="4">
    <source>
        <dbReference type="ARBA" id="ARBA00022490"/>
    </source>
</evidence>
<dbReference type="InterPro" id="IPR045864">
    <property type="entry name" value="aa-tRNA-synth_II/BPL/LPL"/>
</dbReference>
<keyword evidence="7 15" id="KW-0479">Metal-binding</keyword>
<keyword evidence="21" id="KW-1185">Reference proteome</keyword>
<dbReference type="SUPFAM" id="SSF56037">
    <property type="entry name" value="PheT/TilS domain"/>
    <property type="match status" value="1"/>
</dbReference>
<dbReference type="SUPFAM" id="SSF54991">
    <property type="entry name" value="Anticodon-binding domain of PheRS"/>
    <property type="match status" value="1"/>
</dbReference>
<dbReference type="FunFam" id="2.40.50.140:FF:000045">
    <property type="entry name" value="Phenylalanine--tRNA ligase beta subunit"/>
    <property type="match status" value="1"/>
</dbReference>
<dbReference type="OrthoDB" id="9805455at2"/>
<evidence type="ECO:0000256" key="13">
    <source>
        <dbReference type="ARBA" id="ARBA00023146"/>
    </source>
</evidence>
<dbReference type="Gene3D" id="3.30.930.10">
    <property type="entry name" value="Bira Bifunctional Protein, Domain 2"/>
    <property type="match status" value="1"/>
</dbReference>
<dbReference type="SMART" id="SM00873">
    <property type="entry name" value="B3_4"/>
    <property type="match status" value="1"/>
</dbReference>
<evidence type="ECO:0000259" key="17">
    <source>
        <dbReference type="PROSITE" id="PS50886"/>
    </source>
</evidence>
<dbReference type="GO" id="GO:0000049">
    <property type="term" value="F:tRNA binding"/>
    <property type="evidence" value="ECO:0007669"/>
    <property type="project" value="UniProtKB-UniRule"/>
</dbReference>
<keyword evidence="12 15" id="KW-0648">Protein biosynthesis</keyword>
<dbReference type="GO" id="GO:0009328">
    <property type="term" value="C:phenylalanine-tRNA ligase complex"/>
    <property type="evidence" value="ECO:0007669"/>
    <property type="project" value="TreeGrafter"/>
</dbReference>
<evidence type="ECO:0000256" key="10">
    <source>
        <dbReference type="ARBA" id="ARBA00022842"/>
    </source>
</evidence>
<evidence type="ECO:0000256" key="1">
    <source>
        <dbReference type="ARBA" id="ARBA00004496"/>
    </source>
</evidence>
<dbReference type="InterPro" id="IPR036690">
    <property type="entry name" value="Fdx_antiC-bd_sf"/>
</dbReference>
<gene>
    <name evidence="15 20" type="primary">pheT</name>
    <name evidence="20" type="ORF">BBEV_0924</name>
</gene>
<dbReference type="SUPFAM" id="SSF55681">
    <property type="entry name" value="Class II aaRS and biotin synthetases"/>
    <property type="match status" value="1"/>
</dbReference>
<evidence type="ECO:0000256" key="2">
    <source>
        <dbReference type="ARBA" id="ARBA00008653"/>
    </source>
</evidence>
<dbReference type="GO" id="GO:0004826">
    <property type="term" value="F:phenylalanine-tRNA ligase activity"/>
    <property type="evidence" value="ECO:0007669"/>
    <property type="project" value="UniProtKB-UniRule"/>
</dbReference>
<keyword evidence="9 15" id="KW-0067">ATP-binding</keyword>
<evidence type="ECO:0000256" key="14">
    <source>
        <dbReference type="ARBA" id="ARBA00049255"/>
    </source>
</evidence>
<evidence type="ECO:0000313" key="21">
    <source>
        <dbReference type="Proteomes" id="UP000094463"/>
    </source>
</evidence>
<dbReference type="InterPro" id="IPR005121">
    <property type="entry name" value="Fdx_antiC-bd"/>
</dbReference>
<dbReference type="InterPro" id="IPR041616">
    <property type="entry name" value="PheRS_beta_core"/>
</dbReference>
<dbReference type="NCBIfam" id="TIGR00472">
    <property type="entry name" value="pheT_bact"/>
    <property type="match status" value="1"/>
</dbReference>
<dbReference type="InterPro" id="IPR009061">
    <property type="entry name" value="DNA-bd_dom_put_sf"/>
</dbReference>
<accession>A0A1D7QTF0</accession>
<dbReference type="FunFam" id="3.30.70.380:FF:000001">
    <property type="entry name" value="Phenylalanine--tRNA ligase beta subunit"/>
    <property type="match status" value="1"/>
</dbReference>
<dbReference type="RefSeq" id="WP_069364401.1">
    <property type="nucleotide sequence ID" value="NZ_CP012502.1"/>
</dbReference>
<dbReference type="FunFam" id="3.30.56.10:FF:000002">
    <property type="entry name" value="Phenylalanine--tRNA ligase beta subunit"/>
    <property type="match status" value="1"/>
</dbReference>
<organism evidence="20 21">
    <name type="scientific">Salisediminibacterium beveridgei</name>
    <dbReference type="NCBI Taxonomy" id="632773"/>
    <lineage>
        <taxon>Bacteria</taxon>
        <taxon>Bacillati</taxon>
        <taxon>Bacillota</taxon>
        <taxon>Bacilli</taxon>
        <taxon>Bacillales</taxon>
        <taxon>Bacillaceae</taxon>
        <taxon>Salisediminibacterium</taxon>
    </lineage>
</organism>
<comment type="catalytic activity">
    <reaction evidence="14 15">
        <text>tRNA(Phe) + L-phenylalanine + ATP = L-phenylalanyl-tRNA(Phe) + AMP + diphosphate + H(+)</text>
        <dbReference type="Rhea" id="RHEA:19413"/>
        <dbReference type="Rhea" id="RHEA-COMP:9668"/>
        <dbReference type="Rhea" id="RHEA-COMP:9699"/>
        <dbReference type="ChEBI" id="CHEBI:15378"/>
        <dbReference type="ChEBI" id="CHEBI:30616"/>
        <dbReference type="ChEBI" id="CHEBI:33019"/>
        <dbReference type="ChEBI" id="CHEBI:58095"/>
        <dbReference type="ChEBI" id="CHEBI:78442"/>
        <dbReference type="ChEBI" id="CHEBI:78531"/>
        <dbReference type="ChEBI" id="CHEBI:456215"/>
        <dbReference type="EC" id="6.1.1.20"/>
    </reaction>
</comment>
<evidence type="ECO:0000256" key="8">
    <source>
        <dbReference type="ARBA" id="ARBA00022741"/>
    </source>
</evidence>
<dbReference type="FunFam" id="3.30.930.10:FF:000022">
    <property type="entry name" value="Phenylalanine--tRNA ligase beta subunit"/>
    <property type="match status" value="1"/>
</dbReference>
<dbReference type="PROSITE" id="PS50886">
    <property type="entry name" value="TRBD"/>
    <property type="match status" value="1"/>
</dbReference>
<protein>
    <recommendedName>
        <fullName evidence="15">Phenylalanine--tRNA ligase beta subunit</fullName>
        <ecNumber evidence="15">6.1.1.20</ecNumber>
    </recommendedName>
    <alternativeName>
        <fullName evidence="15">Phenylalanyl-tRNA synthetase beta subunit</fullName>
        <shortName evidence="15">PheRS</shortName>
    </alternativeName>
</protein>
<dbReference type="Pfam" id="PF17759">
    <property type="entry name" value="tRNA_synthFbeta"/>
    <property type="match status" value="1"/>
</dbReference>
<keyword evidence="8 15" id="KW-0547">Nucleotide-binding</keyword>
<feature type="binding site" evidence="15">
    <location>
        <position position="468"/>
    </location>
    <ligand>
        <name>Mg(2+)</name>
        <dbReference type="ChEBI" id="CHEBI:18420"/>
        <note>shared with alpha subunit</note>
    </ligand>
</feature>
<evidence type="ECO:0000256" key="7">
    <source>
        <dbReference type="ARBA" id="ARBA00022723"/>
    </source>
</evidence>
<evidence type="ECO:0000259" key="19">
    <source>
        <dbReference type="PROSITE" id="PS51483"/>
    </source>
</evidence>
<dbReference type="GO" id="GO:0006432">
    <property type="term" value="P:phenylalanyl-tRNA aminoacylation"/>
    <property type="evidence" value="ECO:0007669"/>
    <property type="project" value="UniProtKB-UniRule"/>
</dbReference>
<evidence type="ECO:0000256" key="12">
    <source>
        <dbReference type="ARBA" id="ARBA00022917"/>
    </source>
</evidence>
<keyword evidence="5 16" id="KW-0820">tRNA-binding</keyword>
<keyword evidence="13 15" id="KW-0030">Aminoacyl-tRNA synthetase</keyword>
<dbReference type="EMBL" id="CP012502">
    <property type="protein sequence ID" value="AOM82294.1"/>
    <property type="molecule type" value="Genomic_DNA"/>
</dbReference>
<dbReference type="AlphaFoldDB" id="A0A1D7QTF0"/>
<dbReference type="SUPFAM" id="SSF50249">
    <property type="entry name" value="Nucleic acid-binding proteins"/>
    <property type="match status" value="1"/>
</dbReference>
<dbReference type="GO" id="GO:0016740">
    <property type="term" value="F:transferase activity"/>
    <property type="evidence" value="ECO:0007669"/>
    <property type="project" value="UniProtKB-ARBA"/>
</dbReference>
<evidence type="ECO:0000256" key="11">
    <source>
        <dbReference type="ARBA" id="ARBA00022884"/>
    </source>
</evidence>
<keyword evidence="11 16" id="KW-0694">RNA-binding</keyword>
<dbReference type="EC" id="6.1.1.20" evidence="15"/>
<dbReference type="Proteomes" id="UP000094463">
    <property type="component" value="Chromosome"/>
</dbReference>
<dbReference type="Gene3D" id="3.50.40.10">
    <property type="entry name" value="Phenylalanyl-trna Synthetase, Chain B, domain 3"/>
    <property type="match status" value="1"/>
</dbReference>